<evidence type="ECO:0000256" key="1">
    <source>
        <dbReference type="SAM" id="Coils"/>
    </source>
</evidence>
<dbReference type="PROSITE" id="PS50010">
    <property type="entry name" value="DH_2"/>
    <property type="match status" value="1"/>
</dbReference>
<dbReference type="SMART" id="SM00325">
    <property type="entry name" value="RhoGEF"/>
    <property type="match status" value="1"/>
</dbReference>
<dbReference type="InterPro" id="IPR001478">
    <property type="entry name" value="PDZ"/>
</dbReference>
<dbReference type="PANTHER" id="PTHR46001">
    <property type="entry name" value="TIAM (MAMMALIAN TUMOR INVASION AND METASTASIS FACTOR) HOMOLOG"/>
    <property type="match status" value="1"/>
</dbReference>
<sequence length="843" mass="93662">MGNKLTCDCNSHLSKSTQHQQRVYRFWAELFRLSPDGLRWEIVQPSLLLVSVAQAMNCLSTQMTAATAFNETVFSTVITPESCVRRHSDCFVYWRSAERAEMFALNVVSPLDADTFCQMTSVPQPAASAQLHVEVAAEVGFADDRVVLLAPQWSDCIANLAVHELRIHRGNDPNDVYAFKLRHCQCYMEEQGQRLYLVSDANVFVARGPDPRLLREFLDRVLRNSTLRLMNTTTTETARLRLQQMLAAHNAKLQQLLSEASDVRHRGLQAQVDVLCLRNFFLETRLASLSNSALPSPESLFRRVCPETLRLLPPEARLSALFLLYAHKVTSLGSSAETAAAEILCVAALPEAGPQRSPELGPVPDPSTLDSSTLEEYSLEKGAQKPLGLTICAHLQEGRMVAEVTGRQESSGARVGDEVLAVDGTPISGLRSASEAELLLRKGRVLRMRHAPRPVDKDVEKPARNLMTASIREEKLQKSICELVDTEKAFVADLDKVRQKAGHFTGRLVRQYARVAQLPILESAEKLLKVQSHFLEDLVDAAGDLAPSAQLSGAQVKDATLRISALFVNKCAKFKVYSEYSAAYLRFQQTITKQAGVREKLLELNASGEQKEGVESLMIKPIQRVLKYPLFLEQMVQSCGVESVERRQAAQALHRVQALASYVNEMQRLQEEYGALFEAISRANRRLLAAHVSPPPSTVPCSFQAISIDFSQLLMFAHLKWLNADDKKASECVAFVFSTLILICPHKNKAKNCRILPVRDIEVSERDSASGSEAPFVFMLVHLSPPDDTVYHLACCQAEIKAQFLKSVRKAAQSCRKTARRPVSGSSHSDGGYGSEKHEEKKT</sequence>
<evidence type="ECO:0000259" key="3">
    <source>
        <dbReference type="PROSITE" id="PS50010"/>
    </source>
</evidence>
<dbReference type="WBParaSite" id="L893_g3799.t1">
    <property type="protein sequence ID" value="L893_g3799.t1"/>
    <property type="gene ID" value="L893_g3799"/>
</dbReference>
<feature type="domain" description="DH" evidence="3">
    <location>
        <begin position="475"/>
        <end position="666"/>
    </location>
</feature>
<feature type="coiled-coil region" evidence="1">
    <location>
        <begin position="239"/>
        <end position="266"/>
    </location>
</feature>
<feature type="domain" description="PDZ" evidence="4">
    <location>
        <begin position="376"/>
        <end position="454"/>
    </location>
</feature>
<dbReference type="Proteomes" id="UP000095287">
    <property type="component" value="Unplaced"/>
</dbReference>
<accession>A0A1I8ABN7</accession>
<dbReference type="Pfam" id="PF23014">
    <property type="entry name" value="PH_Tiam1"/>
    <property type="match status" value="1"/>
</dbReference>
<dbReference type="Pfam" id="PF00621">
    <property type="entry name" value="RhoGEF"/>
    <property type="match status" value="1"/>
</dbReference>
<evidence type="ECO:0000256" key="2">
    <source>
        <dbReference type="SAM" id="MobiDB-lite"/>
    </source>
</evidence>
<dbReference type="InterPro" id="IPR036034">
    <property type="entry name" value="PDZ_sf"/>
</dbReference>
<dbReference type="InterPro" id="IPR011993">
    <property type="entry name" value="PH-like_dom_sf"/>
</dbReference>
<dbReference type="CDD" id="cd00136">
    <property type="entry name" value="PDZ_canonical"/>
    <property type="match status" value="1"/>
</dbReference>
<dbReference type="InterPro" id="IPR043537">
    <property type="entry name" value="Tiam1/Tiam2/Sif"/>
</dbReference>
<name>A0A1I8ABN7_9BILA</name>
<feature type="region of interest" description="Disordered" evidence="2">
    <location>
        <begin position="354"/>
        <end position="373"/>
    </location>
</feature>
<feature type="region of interest" description="Disordered" evidence="2">
    <location>
        <begin position="814"/>
        <end position="843"/>
    </location>
</feature>
<dbReference type="GO" id="GO:0007264">
    <property type="term" value="P:small GTPase-mediated signal transduction"/>
    <property type="evidence" value="ECO:0007669"/>
    <property type="project" value="InterPro"/>
</dbReference>
<dbReference type="GO" id="GO:0005085">
    <property type="term" value="F:guanyl-nucleotide exchange factor activity"/>
    <property type="evidence" value="ECO:0007669"/>
    <property type="project" value="InterPro"/>
</dbReference>
<dbReference type="SUPFAM" id="SSF48065">
    <property type="entry name" value="DBL homology domain (DH-domain)"/>
    <property type="match status" value="1"/>
</dbReference>
<keyword evidence="1" id="KW-0175">Coiled coil</keyword>
<reference evidence="6" key="1">
    <citation type="submission" date="2016-11" db="UniProtKB">
        <authorList>
            <consortium name="WormBaseParasite"/>
        </authorList>
    </citation>
    <scope>IDENTIFICATION</scope>
</reference>
<dbReference type="InterPro" id="IPR035899">
    <property type="entry name" value="DBL_dom_sf"/>
</dbReference>
<organism evidence="5 6">
    <name type="scientific">Steinernema glaseri</name>
    <dbReference type="NCBI Taxonomy" id="37863"/>
    <lineage>
        <taxon>Eukaryota</taxon>
        <taxon>Metazoa</taxon>
        <taxon>Ecdysozoa</taxon>
        <taxon>Nematoda</taxon>
        <taxon>Chromadorea</taxon>
        <taxon>Rhabditida</taxon>
        <taxon>Tylenchina</taxon>
        <taxon>Panagrolaimomorpha</taxon>
        <taxon>Strongyloidoidea</taxon>
        <taxon>Steinernematidae</taxon>
        <taxon>Steinernema</taxon>
    </lineage>
</organism>
<dbReference type="SUPFAM" id="SSF50156">
    <property type="entry name" value="PDZ domain-like"/>
    <property type="match status" value="1"/>
</dbReference>
<dbReference type="InterPro" id="IPR055230">
    <property type="entry name" value="PH_Tiam1/2"/>
</dbReference>
<dbReference type="Gene3D" id="2.30.29.30">
    <property type="entry name" value="Pleckstrin-homology domain (PH domain)/Phosphotyrosine-binding domain (PTB)"/>
    <property type="match status" value="2"/>
</dbReference>
<dbReference type="Gene3D" id="2.30.42.10">
    <property type="match status" value="1"/>
</dbReference>
<protein>
    <submittedName>
        <fullName evidence="6">PDZ domain-containing protein</fullName>
    </submittedName>
</protein>
<feature type="coiled-coil region" evidence="1">
    <location>
        <begin position="659"/>
        <end position="686"/>
    </location>
</feature>
<evidence type="ECO:0000259" key="4">
    <source>
        <dbReference type="PROSITE" id="PS50106"/>
    </source>
</evidence>
<dbReference type="SUPFAM" id="SSF50729">
    <property type="entry name" value="PH domain-like"/>
    <property type="match status" value="1"/>
</dbReference>
<evidence type="ECO:0000313" key="5">
    <source>
        <dbReference type="Proteomes" id="UP000095287"/>
    </source>
</evidence>
<evidence type="ECO:0000313" key="6">
    <source>
        <dbReference type="WBParaSite" id="L893_g3799.t1"/>
    </source>
</evidence>
<dbReference type="PROSITE" id="PS50106">
    <property type="entry name" value="PDZ"/>
    <property type="match status" value="1"/>
</dbReference>
<dbReference type="Gene3D" id="1.20.900.10">
    <property type="entry name" value="Dbl homology (DH) domain"/>
    <property type="match status" value="1"/>
</dbReference>
<proteinExistence type="predicted"/>
<dbReference type="AlphaFoldDB" id="A0A1I8ABN7"/>
<dbReference type="InterPro" id="IPR000219">
    <property type="entry name" value="DH_dom"/>
</dbReference>
<dbReference type="PANTHER" id="PTHR46001:SF3">
    <property type="entry name" value="PROTEIN STILL LIFE, ISOFORM SIF TYPE 1"/>
    <property type="match status" value="1"/>
</dbReference>
<keyword evidence="5" id="KW-1185">Reference proteome</keyword>